<proteinExistence type="predicted"/>
<dbReference type="Proteomes" id="UP000765509">
    <property type="component" value="Unassembled WGS sequence"/>
</dbReference>
<dbReference type="EMBL" id="AVOT02023224">
    <property type="protein sequence ID" value="MBW0513146.1"/>
    <property type="molecule type" value="Genomic_DNA"/>
</dbReference>
<keyword evidence="3" id="KW-1185">Reference proteome</keyword>
<dbReference type="Pfam" id="PF17919">
    <property type="entry name" value="RT_RNaseH_2"/>
    <property type="match status" value="1"/>
</dbReference>
<name>A0A9Q3HPN1_9BASI</name>
<comment type="caution">
    <text evidence="2">The sequence shown here is derived from an EMBL/GenBank/DDBJ whole genome shotgun (WGS) entry which is preliminary data.</text>
</comment>
<evidence type="ECO:0000259" key="1">
    <source>
        <dbReference type="Pfam" id="PF17919"/>
    </source>
</evidence>
<dbReference type="PANTHER" id="PTHR34072:SF52">
    <property type="entry name" value="RIBONUCLEASE H"/>
    <property type="match status" value="1"/>
</dbReference>
<dbReference type="SUPFAM" id="SSF56672">
    <property type="entry name" value="DNA/RNA polymerases"/>
    <property type="match status" value="1"/>
</dbReference>
<gene>
    <name evidence="2" type="ORF">O181_052861</name>
</gene>
<reference evidence="2" key="1">
    <citation type="submission" date="2021-03" db="EMBL/GenBank/DDBJ databases">
        <title>Draft genome sequence of rust myrtle Austropuccinia psidii MF-1, a brazilian biotype.</title>
        <authorList>
            <person name="Quecine M.C."/>
            <person name="Pachon D.M.R."/>
            <person name="Bonatelli M.L."/>
            <person name="Correr F.H."/>
            <person name="Franceschini L.M."/>
            <person name="Leite T.F."/>
            <person name="Margarido G.R.A."/>
            <person name="Almeida C.A."/>
            <person name="Ferrarezi J.A."/>
            <person name="Labate C.A."/>
        </authorList>
    </citation>
    <scope>NUCLEOTIDE SEQUENCE</scope>
    <source>
        <strain evidence="2">MF-1</strain>
    </source>
</reference>
<evidence type="ECO:0000313" key="2">
    <source>
        <dbReference type="EMBL" id="MBW0513146.1"/>
    </source>
</evidence>
<sequence>MNLPPLYFHASLEEQCNEEEAPEEIESVFKVVPPSCHQYLDEFSKVKVEKLPPHHTCDHHIKLEVLLPPEALSQFQILKKAFTTAPILSYFNPSLPTIVETEASDYALGAVLSQLNDSGKHPIAFDSRKLLPAELNFRIHDK</sequence>
<evidence type="ECO:0000313" key="3">
    <source>
        <dbReference type="Proteomes" id="UP000765509"/>
    </source>
</evidence>
<accession>A0A9Q3HPN1</accession>
<dbReference type="AlphaFoldDB" id="A0A9Q3HPN1"/>
<dbReference type="PANTHER" id="PTHR34072">
    <property type="entry name" value="ENZYMATIC POLYPROTEIN-RELATED"/>
    <property type="match status" value="1"/>
</dbReference>
<organism evidence="2 3">
    <name type="scientific">Austropuccinia psidii MF-1</name>
    <dbReference type="NCBI Taxonomy" id="1389203"/>
    <lineage>
        <taxon>Eukaryota</taxon>
        <taxon>Fungi</taxon>
        <taxon>Dikarya</taxon>
        <taxon>Basidiomycota</taxon>
        <taxon>Pucciniomycotina</taxon>
        <taxon>Pucciniomycetes</taxon>
        <taxon>Pucciniales</taxon>
        <taxon>Sphaerophragmiaceae</taxon>
        <taxon>Austropuccinia</taxon>
    </lineage>
</organism>
<dbReference type="InterPro" id="IPR041577">
    <property type="entry name" value="RT_RNaseH_2"/>
</dbReference>
<protein>
    <recommendedName>
        <fullName evidence="1">Reverse transcriptase/retrotransposon-derived protein RNase H-like domain-containing protein</fullName>
    </recommendedName>
</protein>
<feature type="domain" description="Reverse transcriptase/retrotransposon-derived protein RNase H-like" evidence="1">
    <location>
        <begin position="70"/>
        <end position="142"/>
    </location>
</feature>
<dbReference type="InterPro" id="IPR043502">
    <property type="entry name" value="DNA/RNA_pol_sf"/>
</dbReference>
<dbReference type="OrthoDB" id="128646at2759"/>